<name>A0A2R6ALU9_9ARCH</name>
<evidence type="ECO:0000259" key="9">
    <source>
        <dbReference type="Pfam" id="PF00697"/>
    </source>
</evidence>
<evidence type="ECO:0000256" key="2">
    <source>
        <dbReference type="ARBA" id="ARBA00004664"/>
    </source>
</evidence>
<reference evidence="10 11" key="1">
    <citation type="submission" date="2017-04" db="EMBL/GenBank/DDBJ databases">
        <title>Novel microbial lineages endemic to geothermal iron-oxide mats fill important gaps in the evolutionary history of Archaea.</title>
        <authorList>
            <person name="Jay Z.J."/>
            <person name="Beam J.P."/>
            <person name="Dlakic M."/>
            <person name="Rusch D.B."/>
            <person name="Kozubal M.A."/>
            <person name="Inskeep W.P."/>
        </authorList>
    </citation>
    <scope>NUCLEOTIDE SEQUENCE [LARGE SCALE GENOMIC DNA]</scope>
    <source>
        <strain evidence="10">OSP_D</strain>
    </source>
</reference>
<organism evidence="10 11">
    <name type="scientific">Candidatus Marsarchaeota G2 archaeon OSP_D</name>
    <dbReference type="NCBI Taxonomy" id="1978157"/>
    <lineage>
        <taxon>Archaea</taxon>
        <taxon>Candidatus Marsarchaeota</taxon>
        <taxon>Candidatus Marsarchaeota group 2</taxon>
    </lineage>
</organism>
<evidence type="ECO:0000313" key="10">
    <source>
        <dbReference type="EMBL" id="PSN87321.1"/>
    </source>
</evidence>
<gene>
    <name evidence="8" type="primary">trpF</name>
    <name evidence="10" type="ORF">B9Q03_10755</name>
</gene>
<dbReference type="Proteomes" id="UP000240322">
    <property type="component" value="Unassembled WGS sequence"/>
</dbReference>
<keyword evidence="5 8" id="KW-0822">Tryptophan biosynthesis</keyword>
<evidence type="ECO:0000256" key="4">
    <source>
        <dbReference type="ARBA" id="ARBA00022605"/>
    </source>
</evidence>
<accession>A0A2R6ALU9</accession>
<evidence type="ECO:0000256" key="6">
    <source>
        <dbReference type="ARBA" id="ARBA00023141"/>
    </source>
</evidence>
<comment type="caution">
    <text evidence="10">The sequence shown here is derived from an EMBL/GenBank/DDBJ whole genome shotgun (WGS) entry which is preliminary data.</text>
</comment>
<dbReference type="InterPro" id="IPR044643">
    <property type="entry name" value="TrpF_fam"/>
</dbReference>
<feature type="domain" description="N-(5'phosphoribosyl) anthranilate isomerase (PRAI)" evidence="9">
    <location>
        <begin position="4"/>
        <end position="200"/>
    </location>
</feature>
<evidence type="ECO:0000256" key="3">
    <source>
        <dbReference type="ARBA" id="ARBA00007571"/>
    </source>
</evidence>
<dbReference type="InterPro" id="IPR011060">
    <property type="entry name" value="RibuloseP-bd_barrel"/>
</dbReference>
<dbReference type="AlphaFoldDB" id="A0A2R6ALU9"/>
<dbReference type="GO" id="GO:0000162">
    <property type="term" value="P:L-tryptophan biosynthetic process"/>
    <property type="evidence" value="ECO:0007669"/>
    <property type="project" value="UniProtKB-UniRule"/>
</dbReference>
<dbReference type="SUPFAM" id="SSF51366">
    <property type="entry name" value="Ribulose-phoshate binding barrel"/>
    <property type="match status" value="1"/>
</dbReference>
<comment type="similarity">
    <text evidence="3 8">Belongs to the TrpF family.</text>
</comment>
<evidence type="ECO:0000256" key="1">
    <source>
        <dbReference type="ARBA" id="ARBA00001164"/>
    </source>
</evidence>
<dbReference type="EC" id="5.3.1.24" evidence="8"/>
<dbReference type="PANTHER" id="PTHR42894">
    <property type="entry name" value="N-(5'-PHOSPHORIBOSYL)ANTHRANILATE ISOMERASE"/>
    <property type="match status" value="1"/>
</dbReference>
<evidence type="ECO:0000256" key="7">
    <source>
        <dbReference type="ARBA" id="ARBA00023235"/>
    </source>
</evidence>
<dbReference type="Gene3D" id="3.20.20.70">
    <property type="entry name" value="Aldolase class I"/>
    <property type="match status" value="1"/>
</dbReference>
<dbReference type="PANTHER" id="PTHR42894:SF1">
    <property type="entry name" value="N-(5'-PHOSPHORIBOSYL)ANTHRANILATE ISOMERASE"/>
    <property type="match status" value="1"/>
</dbReference>
<comment type="pathway">
    <text evidence="2 8">Amino-acid biosynthesis; L-tryptophan biosynthesis; L-tryptophan from chorismate: step 3/5.</text>
</comment>
<evidence type="ECO:0000256" key="8">
    <source>
        <dbReference type="HAMAP-Rule" id="MF_00135"/>
    </source>
</evidence>
<dbReference type="UniPathway" id="UPA00035">
    <property type="reaction ID" value="UER00042"/>
</dbReference>
<keyword evidence="4 8" id="KW-0028">Amino-acid biosynthesis</keyword>
<dbReference type="CDD" id="cd00405">
    <property type="entry name" value="PRAI"/>
    <property type="match status" value="1"/>
</dbReference>
<keyword evidence="6 8" id="KW-0057">Aromatic amino acid biosynthesis</keyword>
<evidence type="ECO:0000313" key="11">
    <source>
        <dbReference type="Proteomes" id="UP000240322"/>
    </source>
</evidence>
<dbReference type="Pfam" id="PF00697">
    <property type="entry name" value="PRAI"/>
    <property type="match status" value="1"/>
</dbReference>
<sequence length="206" mass="22461">MIRVKICGNTRLNDLLYEAKAGAHAVGVVHGFPDSPRNNDFESAGRLVRGVPPLTEAVVVTNPPGIENAVRMGVRTVQLIAPPSTYPQIRESHPELKIIPVLYVGQDPPKPEVLKEYSEFEYVLVDTDSKLKGGSGLTHNWEVSRMLSKTFGNIILAGGLNPENVVEAIIKVEPYAVDVSSGVERSPGVKDKRLVSRFIEAVRQVG</sequence>
<protein>
    <recommendedName>
        <fullName evidence="8">N-(5'-phosphoribosyl)anthranilate isomerase</fullName>
        <shortName evidence="8">PRAI</shortName>
        <ecNumber evidence="8">5.3.1.24</ecNumber>
    </recommendedName>
</protein>
<dbReference type="EMBL" id="NEXE01000170">
    <property type="protein sequence ID" value="PSN87321.1"/>
    <property type="molecule type" value="Genomic_DNA"/>
</dbReference>
<dbReference type="InterPro" id="IPR001240">
    <property type="entry name" value="PRAI_dom"/>
</dbReference>
<comment type="catalytic activity">
    <reaction evidence="1 8">
        <text>N-(5-phospho-beta-D-ribosyl)anthranilate = 1-(2-carboxyphenylamino)-1-deoxy-D-ribulose 5-phosphate</text>
        <dbReference type="Rhea" id="RHEA:21540"/>
        <dbReference type="ChEBI" id="CHEBI:18277"/>
        <dbReference type="ChEBI" id="CHEBI:58613"/>
        <dbReference type="EC" id="5.3.1.24"/>
    </reaction>
</comment>
<dbReference type="InterPro" id="IPR013785">
    <property type="entry name" value="Aldolase_TIM"/>
</dbReference>
<keyword evidence="7 8" id="KW-0413">Isomerase</keyword>
<evidence type="ECO:0000256" key="5">
    <source>
        <dbReference type="ARBA" id="ARBA00022822"/>
    </source>
</evidence>
<dbReference type="GO" id="GO:0004640">
    <property type="term" value="F:phosphoribosylanthranilate isomerase activity"/>
    <property type="evidence" value="ECO:0007669"/>
    <property type="project" value="UniProtKB-UniRule"/>
</dbReference>
<dbReference type="HAMAP" id="MF_00135">
    <property type="entry name" value="PRAI"/>
    <property type="match status" value="1"/>
</dbReference>
<proteinExistence type="inferred from homology"/>